<dbReference type="InterPro" id="IPR020946">
    <property type="entry name" value="Flavin_mOase-like"/>
</dbReference>
<evidence type="ECO:0000313" key="19">
    <source>
        <dbReference type="Proteomes" id="UP000297963"/>
    </source>
</evidence>
<comment type="similarity">
    <text evidence="3">Belongs to the FAD-binding monooxygenase family.</text>
</comment>
<evidence type="ECO:0000256" key="8">
    <source>
        <dbReference type="ARBA" id="ARBA00050194"/>
    </source>
</evidence>
<protein>
    <recommendedName>
        <fullName evidence="15">4-hydroxybenzoate brominase (decarboxylating)</fullName>
        <ecNumber evidence="14">1.14.19.55</ecNumber>
    </recommendedName>
</protein>
<comment type="catalytic activity">
    <reaction evidence="8">
        <text>3-bromo-4-hydroxybenzoate + bromide + NADPH + O2 + 3 H(+) = 2,4-dibromophenol + CO2 + NADP(+) + 2 H2O</text>
        <dbReference type="Rhea" id="RHEA:56356"/>
        <dbReference type="ChEBI" id="CHEBI:15377"/>
        <dbReference type="ChEBI" id="CHEBI:15378"/>
        <dbReference type="ChEBI" id="CHEBI:15379"/>
        <dbReference type="ChEBI" id="CHEBI:15858"/>
        <dbReference type="ChEBI" id="CHEBI:16526"/>
        <dbReference type="ChEBI" id="CHEBI:34238"/>
        <dbReference type="ChEBI" id="CHEBI:57783"/>
        <dbReference type="ChEBI" id="CHEBI:58349"/>
        <dbReference type="ChEBI" id="CHEBI:140203"/>
    </reaction>
    <physiologicalReaction direction="left-to-right" evidence="8">
        <dbReference type="Rhea" id="RHEA:56357"/>
    </physiologicalReaction>
</comment>
<evidence type="ECO:0000256" key="12">
    <source>
        <dbReference type="ARBA" id="ARBA00052183"/>
    </source>
</evidence>
<evidence type="ECO:0000256" key="9">
    <source>
        <dbReference type="ARBA" id="ARBA00050583"/>
    </source>
</evidence>
<comment type="catalytic activity">
    <reaction evidence="11">
        <text>3,4-dihydroxybenzoate + bromide + NADPH + O2 + 2 H(+) = 3-bromo-4,5-dihydroxybenzoate + NADP(+) + 2 H2O</text>
        <dbReference type="Rhea" id="RHEA:56372"/>
        <dbReference type="ChEBI" id="CHEBI:15377"/>
        <dbReference type="ChEBI" id="CHEBI:15378"/>
        <dbReference type="ChEBI" id="CHEBI:15379"/>
        <dbReference type="ChEBI" id="CHEBI:15858"/>
        <dbReference type="ChEBI" id="CHEBI:36241"/>
        <dbReference type="ChEBI" id="CHEBI:57783"/>
        <dbReference type="ChEBI" id="CHEBI:58349"/>
        <dbReference type="ChEBI" id="CHEBI:140211"/>
    </reaction>
    <physiologicalReaction direction="left-to-right" evidence="11">
        <dbReference type="Rhea" id="RHEA:56373"/>
    </physiologicalReaction>
</comment>
<dbReference type="PRINTS" id="PR00370">
    <property type="entry name" value="FMOXYGENASE"/>
</dbReference>
<dbReference type="GO" id="GO:0050660">
    <property type="term" value="F:flavin adenine dinucleotide binding"/>
    <property type="evidence" value="ECO:0007669"/>
    <property type="project" value="InterPro"/>
</dbReference>
<reference evidence="16 18" key="1">
    <citation type="submission" date="2016-10" db="EMBL/GenBank/DDBJ databases">
        <authorList>
            <person name="Varghese N."/>
            <person name="Submissions S."/>
        </authorList>
    </citation>
    <scope>NUCLEOTIDE SEQUENCE [LARGE SCALE GENOMIC DNA]</scope>
    <source>
        <strain evidence="16 18">GMCC 1.11211</strain>
    </source>
</reference>
<dbReference type="EC" id="1.14.19.55" evidence="14"/>
<evidence type="ECO:0000256" key="6">
    <source>
        <dbReference type="ARBA" id="ARBA00022857"/>
    </source>
</evidence>
<dbReference type="Gene3D" id="3.50.50.60">
    <property type="entry name" value="FAD/NAD(P)-binding domain"/>
    <property type="match status" value="1"/>
</dbReference>
<comment type="catalytic activity">
    <reaction evidence="13">
        <text>2 bromide + 4-hydroxybenzoate + 2 NADPH + 2 O2 + 5 H(+) = 2,4-dibromophenol + CO2 + 2 NADP(+) + 4 H2O</text>
        <dbReference type="Rhea" id="RHEA:56348"/>
        <dbReference type="ChEBI" id="CHEBI:15377"/>
        <dbReference type="ChEBI" id="CHEBI:15378"/>
        <dbReference type="ChEBI" id="CHEBI:15379"/>
        <dbReference type="ChEBI" id="CHEBI:15858"/>
        <dbReference type="ChEBI" id="CHEBI:16526"/>
        <dbReference type="ChEBI" id="CHEBI:17879"/>
        <dbReference type="ChEBI" id="CHEBI:34238"/>
        <dbReference type="ChEBI" id="CHEBI:57783"/>
        <dbReference type="ChEBI" id="CHEBI:58349"/>
        <dbReference type="EC" id="1.14.19.55"/>
    </reaction>
    <physiologicalReaction direction="left-to-right" evidence="13">
        <dbReference type="Rhea" id="RHEA:56349"/>
    </physiologicalReaction>
</comment>
<evidence type="ECO:0000256" key="5">
    <source>
        <dbReference type="ARBA" id="ARBA00022827"/>
    </source>
</evidence>
<evidence type="ECO:0000256" key="10">
    <source>
        <dbReference type="ARBA" id="ARBA00051354"/>
    </source>
</evidence>
<accession>A0A1I2XX81</accession>
<dbReference type="FunFam" id="3.50.50.60:FF:000023">
    <property type="entry name" value="Dimethylaniline monooxygenase [N-oxide-forming]"/>
    <property type="match status" value="1"/>
</dbReference>
<dbReference type="EMBL" id="FOPW01000001">
    <property type="protein sequence ID" value="SFH18100.1"/>
    <property type="molecule type" value="Genomic_DNA"/>
</dbReference>
<evidence type="ECO:0000313" key="18">
    <source>
        <dbReference type="Proteomes" id="UP000199681"/>
    </source>
</evidence>
<sequence length="455" mass="49615">MTFELPDTFAIVGAGPAGLVTARAFLNYGLKIEILERHSRVGGIWDKSNPGSPVYESCHFISSRDYGGFIGYPMPATYPLYPKWHQIRDYVRGFADTFGLTAFIRTDSDVVSAVPVDTDVGRYWSVTLGSGETRNYRGVVSATGGQWVPVIPKFSGSERFTGTIMHSSEYDDIDVFRGKKVLVVGAGNSGVDIAADAAFMAEKAVLSTRRGYWFLPKLAYGVPVGDLLQGNIPDEKLPAELVGLDSAGIIQKVLDAVVGDVTNYGLPAPDHPLGATHPITNFQVLHALAHGLLSYRPNIQEITPTGVIFEDGSFEAIDVIVFSTGYDNSIPWLPEGMLEYEEGQPKFLLGALVDNVEGLYGAGVLHFAGNTYPVFDQLVQLAAADAKALLSGENGARLKELRASYRPSFKHDGTFLDVRRNANHVDIEAVNTYLKELEEDFGVPVPYFNTPDFYV</sequence>
<comment type="cofactor">
    <cofactor evidence="1">
        <name>FAD</name>
        <dbReference type="ChEBI" id="CHEBI:57692"/>
    </cofactor>
</comment>
<name>A0A1I2XX81_9MICO</name>
<dbReference type="SUPFAM" id="SSF51905">
    <property type="entry name" value="FAD/NAD(P)-binding domain"/>
    <property type="match status" value="2"/>
</dbReference>
<dbReference type="Pfam" id="PF00743">
    <property type="entry name" value="FMO-like"/>
    <property type="match status" value="1"/>
</dbReference>
<keyword evidence="6" id="KW-0521">NADP</keyword>
<reference evidence="17 19" key="2">
    <citation type="submission" date="2019-03" db="EMBL/GenBank/DDBJ databases">
        <title>Genomics of glacier-inhabiting Cryobacterium strains.</title>
        <authorList>
            <person name="Liu Q."/>
            <person name="Xin Y.-H."/>
        </authorList>
    </citation>
    <scope>NUCLEOTIDE SEQUENCE [LARGE SCALE GENOMIC DNA]</scope>
    <source>
        <strain evidence="17 19">Hh34</strain>
    </source>
</reference>
<dbReference type="InterPro" id="IPR036188">
    <property type="entry name" value="FAD/NAD-bd_sf"/>
</dbReference>
<dbReference type="PANTHER" id="PTHR23023">
    <property type="entry name" value="DIMETHYLANILINE MONOOXYGENASE"/>
    <property type="match status" value="1"/>
</dbReference>
<evidence type="ECO:0000256" key="1">
    <source>
        <dbReference type="ARBA" id="ARBA00001974"/>
    </source>
</evidence>
<evidence type="ECO:0000256" key="14">
    <source>
        <dbReference type="ARBA" id="ARBA00066870"/>
    </source>
</evidence>
<organism evidence="17 19">
    <name type="scientific">Cryobacterium levicorallinum</name>
    <dbReference type="NCBI Taxonomy" id="995038"/>
    <lineage>
        <taxon>Bacteria</taxon>
        <taxon>Bacillati</taxon>
        <taxon>Actinomycetota</taxon>
        <taxon>Actinomycetes</taxon>
        <taxon>Micrococcales</taxon>
        <taxon>Microbacteriaceae</taxon>
        <taxon>Cryobacterium</taxon>
    </lineage>
</organism>
<dbReference type="GO" id="GO:0050661">
    <property type="term" value="F:NADP binding"/>
    <property type="evidence" value="ECO:0007669"/>
    <property type="project" value="InterPro"/>
</dbReference>
<dbReference type="FunFam" id="3.50.50.60:FF:000042">
    <property type="entry name" value="Dimethylaniline monooxygenase [N-oxide-forming]"/>
    <property type="match status" value="1"/>
</dbReference>
<evidence type="ECO:0000256" key="11">
    <source>
        <dbReference type="ARBA" id="ARBA00051726"/>
    </source>
</evidence>
<comment type="catalytic activity">
    <reaction evidence="10">
        <text>bromide + 4-hydroxybenzoate + NADPH + O2 + 2 H(+) = 3-bromo-4-hydroxybenzoate + NADP(+) + 2 H2O</text>
        <dbReference type="Rhea" id="RHEA:56352"/>
        <dbReference type="ChEBI" id="CHEBI:15377"/>
        <dbReference type="ChEBI" id="CHEBI:15378"/>
        <dbReference type="ChEBI" id="CHEBI:15379"/>
        <dbReference type="ChEBI" id="CHEBI:15858"/>
        <dbReference type="ChEBI" id="CHEBI:17879"/>
        <dbReference type="ChEBI" id="CHEBI:57783"/>
        <dbReference type="ChEBI" id="CHEBI:58349"/>
        <dbReference type="ChEBI" id="CHEBI:140203"/>
    </reaction>
    <physiologicalReaction direction="left-to-right" evidence="10">
        <dbReference type="Rhea" id="RHEA:56353"/>
    </physiologicalReaction>
</comment>
<dbReference type="Proteomes" id="UP000297963">
    <property type="component" value="Unassembled WGS sequence"/>
</dbReference>
<keyword evidence="4" id="KW-0285">Flavoprotein</keyword>
<gene>
    <name evidence="17" type="ORF">E3O11_08375</name>
    <name evidence="16" type="ORF">SAMN05216274_101220</name>
</gene>
<evidence type="ECO:0000256" key="15">
    <source>
        <dbReference type="ARBA" id="ARBA00069832"/>
    </source>
</evidence>
<dbReference type="InterPro" id="IPR000960">
    <property type="entry name" value="Flavin_mOase"/>
</dbReference>
<evidence type="ECO:0000256" key="7">
    <source>
        <dbReference type="ARBA" id="ARBA00023002"/>
    </source>
</evidence>
<evidence type="ECO:0000313" key="16">
    <source>
        <dbReference type="EMBL" id="SFH18100.1"/>
    </source>
</evidence>
<evidence type="ECO:0000256" key="2">
    <source>
        <dbReference type="ARBA" id="ARBA00009183"/>
    </source>
</evidence>
<proteinExistence type="inferred from homology"/>
<dbReference type="EMBL" id="SOFE01000014">
    <property type="protein sequence ID" value="TFB85047.1"/>
    <property type="molecule type" value="Genomic_DNA"/>
</dbReference>
<dbReference type="GO" id="GO:0004499">
    <property type="term" value="F:N,N-dimethylaniline monooxygenase activity"/>
    <property type="evidence" value="ECO:0007669"/>
    <property type="project" value="InterPro"/>
</dbReference>
<comment type="caution">
    <text evidence="17">The sequence shown here is derived from an EMBL/GenBank/DDBJ whole genome shotgun (WGS) entry which is preliminary data.</text>
</comment>
<keyword evidence="7" id="KW-0560">Oxidoreductase</keyword>
<comment type="catalytic activity">
    <reaction evidence="9">
        <text>3-bromo-4,5-dihydroxybenzoate + bromide + NADPH + O2 + 3 H(+) = 3,5-dibromobenzene-1,2-diol + CO2 + NADP(+) + 2 H2O</text>
        <dbReference type="Rhea" id="RHEA:56376"/>
        <dbReference type="ChEBI" id="CHEBI:15377"/>
        <dbReference type="ChEBI" id="CHEBI:15378"/>
        <dbReference type="ChEBI" id="CHEBI:15379"/>
        <dbReference type="ChEBI" id="CHEBI:15858"/>
        <dbReference type="ChEBI" id="CHEBI:16526"/>
        <dbReference type="ChEBI" id="CHEBI:57783"/>
        <dbReference type="ChEBI" id="CHEBI:58349"/>
        <dbReference type="ChEBI" id="CHEBI:140211"/>
        <dbReference type="ChEBI" id="CHEBI:140214"/>
    </reaction>
    <physiologicalReaction direction="left-to-right" evidence="9">
        <dbReference type="Rhea" id="RHEA:56377"/>
    </physiologicalReaction>
</comment>
<evidence type="ECO:0000256" key="13">
    <source>
        <dbReference type="ARBA" id="ARBA00052260"/>
    </source>
</evidence>
<keyword evidence="18" id="KW-1185">Reference proteome</keyword>
<dbReference type="Proteomes" id="UP000199681">
    <property type="component" value="Unassembled WGS sequence"/>
</dbReference>
<comment type="similarity">
    <text evidence="2">Belongs to the FMO family.</text>
</comment>
<dbReference type="RefSeq" id="WP_092448035.1">
    <property type="nucleotide sequence ID" value="NZ_BKAC01000003.1"/>
</dbReference>
<dbReference type="AlphaFoldDB" id="A0A1I2XX81"/>
<dbReference type="InterPro" id="IPR050346">
    <property type="entry name" value="FMO-like"/>
</dbReference>
<evidence type="ECO:0000256" key="3">
    <source>
        <dbReference type="ARBA" id="ARBA00010139"/>
    </source>
</evidence>
<comment type="catalytic activity">
    <reaction evidence="12">
        <text>3,4-dihydroxybenzoate + 2 bromide + 2 NADPH + 2 O2 + 5 H(+) = 3,5-dibromobenzene-1,2-diol + CO2 + 2 NADP(+) + 4 H2O</text>
        <dbReference type="Rhea" id="RHEA:56368"/>
        <dbReference type="ChEBI" id="CHEBI:15377"/>
        <dbReference type="ChEBI" id="CHEBI:15378"/>
        <dbReference type="ChEBI" id="CHEBI:15379"/>
        <dbReference type="ChEBI" id="CHEBI:15858"/>
        <dbReference type="ChEBI" id="CHEBI:16526"/>
        <dbReference type="ChEBI" id="CHEBI:36241"/>
        <dbReference type="ChEBI" id="CHEBI:57783"/>
        <dbReference type="ChEBI" id="CHEBI:58349"/>
        <dbReference type="ChEBI" id="CHEBI:140214"/>
        <dbReference type="EC" id="1.14.19.55"/>
    </reaction>
    <physiologicalReaction direction="left-to-right" evidence="12">
        <dbReference type="Rhea" id="RHEA:56369"/>
    </physiologicalReaction>
</comment>
<dbReference type="STRING" id="995038.SAMN05216274_101220"/>
<keyword evidence="5" id="KW-0274">FAD</keyword>
<evidence type="ECO:0000313" key="17">
    <source>
        <dbReference type="EMBL" id="TFB85047.1"/>
    </source>
</evidence>
<evidence type="ECO:0000256" key="4">
    <source>
        <dbReference type="ARBA" id="ARBA00022630"/>
    </source>
</evidence>